<gene>
    <name evidence="1" type="ORF">QQM35_01310</name>
</gene>
<organism evidence="1 2">
    <name type="scientific">Staphylococcus hsinchuensis</name>
    <dbReference type="NCBI Taxonomy" id="3051183"/>
    <lineage>
        <taxon>Bacteria</taxon>
        <taxon>Bacillati</taxon>
        <taxon>Bacillota</taxon>
        <taxon>Bacilli</taxon>
        <taxon>Bacillales</taxon>
        <taxon>Staphylococcaceae</taxon>
        <taxon>Staphylococcus</taxon>
    </lineage>
</organism>
<protein>
    <submittedName>
        <fullName evidence="1">HK97 gp10 family phage protein</fullName>
    </submittedName>
</protein>
<dbReference type="NCBIfam" id="TIGR01725">
    <property type="entry name" value="phge_HK97_gp10"/>
    <property type="match status" value="1"/>
</dbReference>
<proteinExistence type="predicted"/>
<sequence length="116" mass="13303">MGKSNSFDGLINHLDSMLNSVDDDADEILERNARELTIEAQKNAKSVMNKGYWTGTLARMIEDTKSGHLNYEVTSNAHYSAYLEYGTRYMEPETFMFPAYQKIQKSIQSDFKKIFG</sequence>
<dbReference type="Pfam" id="PF04883">
    <property type="entry name" value="HK97-gp10_like"/>
    <property type="match status" value="1"/>
</dbReference>
<keyword evidence="2" id="KW-1185">Reference proteome</keyword>
<name>A0ABZ3EEH2_9STAP</name>
<accession>A0ABZ3EEH2</accession>
<dbReference type="EMBL" id="CP128355">
    <property type="protein sequence ID" value="XAF70784.1"/>
    <property type="molecule type" value="Genomic_DNA"/>
</dbReference>
<reference evidence="1 2" key="1">
    <citation type="journal article" date="2024" name="Pathogens">
        <title>Staphylococcus hsinchuensis sp. nov., Isolated from Soymilk.</title>
        <authorList>
            <person name="Wang Y.T."/>
            <person name="Lin Y.C."/>
            <person name="Hsieh Y.H."/>
            <person name="Lin Y.T."/>
            <person name="Hamada M."/>
            <person name="Chen C.C."/>
            <person name="Liou J.S."/>
            <person name="Lee A.Y."/>
            <person name="Zhang W.L."/>
            <person name="Chen Y.T."/>
            <person name="Huang C.H."/>
        </authorList>
    </citation>
    <scope>NUCLEOTIDE SEQUENCE [LARGE SCALE GENOMIC DNA]</scope>
    <source>
        <strain evidence="1 2">H164</strain>
    </source>
</reference>
<evidence type="ECO:0000313" key="1">
    <source>
        <dbReference type="EMBL" id="XAF70784.1"/>
    </source>
</evidence>
<dbReference type="RefSeq" id="WP_251517749.1">
    <property type="nucleotide sequence ID" value="NZ_CP128355.1"/>
</dbReference>
<dbReference type="Proteomes" id="UP001436297">
    <property type="component" value="Chromosome"/>
</dbReference>
<evidence type="ECO:0000313" key="2">
    <source>
        <dbReference type="Proteomes" id="UP001436297"/>
    </source>
</evidence>
<dbReference type="InterPro" id="IPR010064">
    <property type="entry name" value="HK97-gp10_tail"/>
</dbReference>